<dbReference type="AlphaFoldDB" id="A0A4Q4T9Z2"/>
<dbReference type="Proteomes" id="UP000293360">
    <property type="component" value="Unassembled WGS sequence"/>
</dbReference>
<dbReference type="PANTHER" id="PTHR42037">
    <property type="match status" value="1"/>
</dbReference>
<gene>
    <name evidence="2" type="ORF">DL764_005239</name>
</gene>
<feature type="compositionally biased region" description="Low complexity" evidence="1">
    <location>
        <begin position="273"/>
        <end position="283"/>
    </location>
</feature>
<proteinExistence type="predicted"/>
<feature type="compositionally biased region" description="Basic and acidic residues" evidence="1">
    <location>
        <begin position="289"/>
        <end position="299"/>
    </location>
</feature>
<sequence length="329" mass="37842">MSSENARNKFLKDCETLIKAIHANKGTKVDEAIRRQSKDGEISSSEPWCELRHYLGRLHSYREAAEVIVASTERWPKLFEDFTVVSVQSSRHMRKPIPKSELTAADIIRNMIPEEEDPRPYLSQVEVMQKLGLDKLIQDQVRRQSFRPYVHAEVLVHGHLLRRGISHPRNYWNGWKYIGSSKPTCRLCYYYFNAHQDNVHVRNSHLNLYPNWRLPDVFENEGPDAIRRQIQLMENITENVRNDAKRTLEEKRPLGKRHDSNTHSALPEYLNLSDSSSVMGSVSQARMSTSRDGHRELSTIREGSCCSLDPNEASDGSDDEGGGVPVFCR</sequence>
<keyword evidence="3" id="KW-1185">Reference proteome</keyword>
<dbReference type="EMBL" id="QJNU01000270">
    <property type="protein sequence ID" value="RYP03298.1"/>
    <property type="molecule type" value="Genomic_DNA"/>
</dbReference>
<protein>
    <submittedName>
        <fullName evidence="2">Uncharacterized protein</fullName>
    </submittedName>
</protein>
<feature type="compositionally biased region" description="Basic and acidic residues" evidence="1">
    <location>
        <begin position="246"/>
        <end position="261"/>
    </location>
</feature>
<dbReference type="STRING" id="155417.A0A4Q4T9Z2"/>
<dbReference type="Pfam" id="PF14441">
    <property type="entry name" value="OTT_1508_deam"/>
    <property type="match status" value="1"/>
</dbReference>
<dbReference type="InterPro" id="IPR027796">
    <property type="entry name" value="OTT_1508_deam-like"/>
</dbReference>
<dbReference type="OrthoDB" id="3251507at2759"/>
<evidence type="ECO:0000313" key="3">
    <source>
        <dbReference type="Proteomes" id="UP000293360"/>
    </source>
</evidence>
<accession>A0A4Q4T9Z2</accession>
<evidence type="ECO:0000256" key="1">
    <source>
        <dbReference type="SAM" id="MobiDB-lite"/>
    </source>
</evidence>
<organism evidence="2 3">
    <name type="scientific">Monosporascus ibericus</name>
    <dbReference type="NCBI Taxonomy" id="155417"/>
    <lineage>
        <taxon>Eukaryota</taxon>
        <taxon>Fungi</taxon>
        <taxon>Dikarya</taxon>
        <taxon>Ascomycota</taxon>
        <taxon>Pezizomycotina</taxon>
        <taxon>Sordariomycetes</taxon>
        <taxon>Xylariomycetidae</taxon>
        <taxon>Xylariales</taxon>
        <taxon>Xylariales incertae sedis</taxon>
        <taxon>Monosporascus</taxon>
    </lineage>
</organism>
<reference evidence="2 3" key="1">
    <citation type="submission" date="2018-06" db="EMBL/GenBank/DDBJ databases">
        <title>Complete Genomes of Monosporascus.</title>
        <authorList>
            <person name="Robinson A.J."/>
            <person name="Natvig D.O."/>
        </authorList>
    </citation>
    <scope>NUCLEOTIDE SEQUENCE [LARGE SCALE GENOMIC DNA]</scope>
    <source>
        <strain evidence="2 3">CBS 110550</strain>
    </source>
</reference>
<comment type="caution">
    <text evidence="2">The sequence shown here is derived from an EMBL/GenBank/DDBJ whole genome shotgun (WGS) entry which is preliminary data.</text>
</comment>
<feature type="region of interest" description="Disordered" evidence="1">
    <location>
        <begin position="246"/>
        <end position="329"/>
    </location>
</feature>
<dbReference type="PANTHER" id="PTHR42037:SF1">
    <property type="match status" value="1"/>
</dbReference>
<evidence type="ECO:0000313" key="2">
    <source>
        <dbReference type="EMBL" id="RYP03298.1"/>
    </source>
</evidence>
<name>A0A4Q4T9Z2_9PEZI</name>